<evidence type="ECO:0000256" key="1">
    <source>
        <dbReference type="SAM" id="SignalP"/>
    </source>
</evidence>
<dbReference type="AlphaFoldDB" id="A0A6H0V2C1"/>
<feature type="signal peptide" evidence="1">
    <location>
        <begin position="1"/>
        <end position="25"/>
    </location>
</feature>
<evidence type="ECO:0008006" key="4">
    <source>
        <dbReference type="Google" id="ProtNLM"/>
    </source>
</evidence>
<dbReference type="EMBL" id="CP047225">
    <property type="protein sequence ID" value="QIW62342.1"/>
    <property type="molecule type" value="Genomic_DNA"/>
</dbReference>
<evidence type="ECO:0000313" key="3">
    <source>
        <dbReference type="Proteomes" id="UP000503310"/>
    </source>
</evidence>
<dbReference type="RefSeq" id="WP_167845310.1">
    <property type="nucleotide sequence ID" value="NZ_CP047225.1"/>
</dbReference>
<keyword evidence="1" id="KW-0732">Signal</keyword>
<dbReference type="PROSITE" id="PS51257">
    <property type="entry name" value="PROKAR_LIPOPROTEIN"/>
    <property type="match status" value="1"/>
</dbReference>
<dbReference type="Proteomes" id="UP000503310">
    <property type="component" value="Chromosome"/>
</dbReference>
<feature type="chain" id="PRO_5026261792" description="Lipoprotein" evidence="1">
    <location>
        <begin position="26"/>
        <end position="248"/>
    </location>
</feature>
<name>A0A6H0V2C1_9BACT</name>
<gene>
    <name evidence="2" type="ORF">GOQ20_02820</name>
</gene>
<reference evidence="2 3" key="1">
    <citation type="submission" date="2019-12" db="EMBL/GenBank/DDBJ databases">
        <title>Sequencing and analysis of the whole genome of Mycoplasma gallinaceum strain Peacock20181011.</title>
        <authorList>
            <person name="Liu X."/>
            <person name="Qin Z."/>
            <person name="Xu H."/>
        </authorList>
    </citation>
    <scope>NUCLEOTIDE SEQUENCE [LARGE SCALE GENOMIC DNA]</scope>
    <source>
        <strain evidence="2 3">Peacock20181011</strain>
    </source>
</reference>
<protein>
    <recommendedName>
        <fullName evidence="4">Lipoprotein</fullName>
    </recommendedName>
</protein>
<proteinExistence type="predicted"/>
<sequence>MNLKRYLPFLVIIPNFALLTSCYNANFNKVKNDNSNNEQIKFTFYQDSESYEESTYYLTDNVDNDSFINAFTKSDFDNDYYFYNTKTVKDIKDGKIASVYKLTKSIREYFDFNTANKEYITYKQKLKHFKDASIEFLNSMRLDANNDMNFHEIGMQLGQVIFSPTESRTSVNYVQIDKISHIHLQNLNSIFNTKFNSLREIPSEYKNYDVYKLQNSAYEHFVACLANLNYNHRTFAFLSDKKSTFFWK</sequence>
<organism evidence="2 3">
    <name type="scientific">Mycoplasmopsis gallinacea</name>
    <dbReference type="NCBI Taxonomy" id="29556"/>
    <lineage>
        <taxon>Bacteria</taxon>
        <taxon>Bacillati</taxon>
        <taxon>Mycoplasmatota</taxon>
        <taxon>Mycoplasmoidales</taxon>
        <taxon>Metamycoplasmataceae</taxon>
        <taxon>Mycoplasmopsis</taxon>
    </lineage>
</organism>
<accession>A0A6H0V2C1</accession>
<evidence type="ECO:0000313" key="2">
    <source>
        <dbReference type="EMBL" id="QIW62342.1"/>
    </source>
</evidence>